<dbReference type="SUPFAM" id="SSF82153">
    <property type="entry name" value="FAS1 domain"/>
    <property type="match status" value="2"/>
</dbReference>
<reference evidence="4 5" key="1">
    <citation type="submission" date="2016-10" db="EMBL/GenBank/DDBJ databases">
        <authorList>
            <person name="Cai Z."/>
        </authorList>
    </citation>
    <scope>NUCLEOTIDE SEQUENCE [LARGE SCALE GENOMIC DNA]</scope>
</reference>
<evidence type="ECO:0000256" key="1">
    <source>
        <dbReference type="SAM" id="MobiDB-lite"/>
    </source>
</evidence>
<evidence type="ECO:0000313" key="5">
    <source>
        <dbReference type="Proteomes" id="UP000256970"/>
    </source>
</evidence>
<dbReference type="Pfam" id="PF02469">
    <property type="entry name" value="Fasciclin"/>
    <property type="match status" value="2"/>
</dbReference>
<name>A0A383WMN9_TETOB</name>
<dbReference type="AlphaFoldDB" id="A0A383WMN9"/>
<dbReference type="PANTHER" id="PTHR10900:SF77">
    <property type="entry name" value="FI19380P1"/>
    <property type="match status" value="1"/>
</dbReference>
<evidence type="ECO:0000259" key="3">
    <source>
        <dbReference type="PROSITE" id="PS50213"/>
    </source>
</evidence>
<gene>
    <name evidence="4" type="ORF">BQ4739_LOCUS18722</name>
</gene>
<dbReference type="InterPro" id="IPR050904">
    <property type="entry name" value="Adhesion/Biosynth-related"/>
</dbReference>
<keyword evidence="5" id="KW-1185">Reference proteome</keyword>
<proteinExistence type="predicted"/>
<evidence type="ECO:0000256" key="2">
    <source>
        <dbReference type="SAM" id="SignalP"/>
    </source>
</evidence>
<dbReference type="InterPro" id="IPR000782">
    <property type="entry name" value="FAS1_domain"/>
</dbReference>
<dbReference type="GO" id="GO:0005615">
    <property type="term" value="C:extracellular space"/>
    <property type="evidence" value="ECO:0007669"/>
    <property type="project" value="TreeGrafter"/>
</dbReference>
<dbReference type="PANTHER" id="PTHR10900">
    <property type="entry name" value="PERIOSTIN-RELATED"/>
    <property type="match status" value="1"/>
</dbReference>
<feature type="domain" description="FAS1" evidence="3">
    <location>
        <begin position="21"/>
        <end position="167"/>
    </location>
</feature>
<dbReference type="EMBL" id="FNXT01001320">
    <property type="protein sequence ID" value="SZX78439.1"/>
    <property type="molecule type" value="Genomic_DNA"/>
</dbReference>
<organism evidence="4 5">
    <name type="scientific">Tetradesmus obliquus</name>
    <name type="common">Green alga</name>
    <name type="synonym">Acutodesmus obliquus</name>
    <dbReference type="NCBI Taxonomy" id="3088"/>
    <lineage>
        <taxon>Eukaryota</taxon>
        <taxon>Viridiplantae</taxon>
        <taxon>Chlorophyta</taxon>
        <taxon>core chlorophytes</taxon>
        <taxon>Chlorophyceae</taxon>
        <taxon>CS clade</taxon>
        <taxon>Sphaeropleales</taxon>
        <taxon>Scenedesmaceae</taxon>
        <taxon>Tetradesmus</taxon>
    </lineage>
</organism>
<protein>
    <recommendedName>
        <fullName evidence="3">FAS1 domain-containing protein</fullName>
    </recommendedName>
</protein>
<dbReference type="Gene3D" id="2.30.180.10">
    <property type="entry name" value="FAS1 domain"/>
    <property type="match status" value="2"/>
</dbReference>
<dbReference type="SMART" id="SM00554">
    <property type="entry name" value="FAS1"/>
    <property type="match status" value="2"/>
</dbReference>
<feature type="region of interest" description="Disordered" evidence="1">
    <location>
        <begin position="408"/>
        <end position="431"/>
    </location>
</feature>
<dbReference type="Proteomes" id="UP000256970">
    <property type="component" value="Unassembled WGS sequence"/>
</dbReference>
<dbReference type="InterPro" id="IPR036378">
    <property type="entry name" value="FAS1_dom_sf"/>
</dbReference>
<feature type="signal peptide" evidence="2">
    <location>
        <begin position="1"/>
        <end position="21"/>
    </location>
</feature>
<evidence type="ECO:0000313" key="4">
    <source>
        <dbReference type="EMBL" id="SZX78439.1"/>
    </source>
</evidence>
<dbReference type="PROSITE" id="PS50213">
    <property type="entry name" value="FAS1"/>
    <property type="match status" value="2"/>
</dbReference>
<keyword evidence="2" id="KW-0732">Signal</keyword>
<feature type="chain" id="PRO_5016797472" description="FAS1 domain-containing protein" evidence="2">
    <location>
        <begin position="22"/>
        <end position="444"/>
    </location>
</feature>
<feature type="domain" description="FAS1" evidence="3">
    <location>
        <begin position="160"/>
        <end position="308"/>
    </location>
</feature>
<accession>A0A383WMN9</accession>
<sequence length="444" mass="44995">MARLARTVLLLLALVVSTTQAQNLVADKLKKQGLTAAAEVWDLAGVSTPASNPKAKWTAFVPSNAAVKGFLTEMGLTMADLKARPGLAKRIVGSHLLLGSNVRAQEIFANGNTRVANTAAGSSSRLLLKQAGGKVTVAGKHGAAANVDPAYVAVDDNKTIHVVDKVLYGDGYYPSFSALCNARAITLSQFCQAAAVAGLDSILDAPAGFDHTLFVPSNKAFIAAKLDLGAGAAAPSASAVADVLKYHMLAGPAQPLPALAAGKHETLLAGQSVEVLYKGGKAFVNGVQIVKRNVYVGKAIVQGVTQLLVPGKSATAGAAATTATSTAKPSASTTIKTPKGSISITPGSITLPKLSITPAAAAAAPKSPVSINVSTKAGRRMLLDFGWGASAGPTALEDASQQQIQAAVDGDESAADAGQQALGGSEDLSVPGTANLAEEGIYNW</sequence>